<dbReference type="SUPFAM" id="SSF57845">
    <property type="entry name" value="B-box zinc-binding domain"/>
    <property type="match status" value="1"/>
</dbReference>
<dbReference type="SUPFAM" id="SSF57850">
    <property type="entry name" value="RING/U-box"/>
    <property type="match status" value="1"/>
</dbReference>
<keyword evidence="2 4" id="KW-0863">Zinc-finger</keyword>
<name>A0A210PJF4_MIZYE</name>
<comment type="caution">
    <text evidence="6">The sequence shown here is derived from an EMBL/GenBank/DDBJ whole genome shotgun (WGS) entry which is preliminary data.</text>
</comment>
<dbReference type="PROSITE" id="PS50089">
    <property type="entry name" value="ZF_RING_2"/>
    <property type="match status" value="1"/>
</dbReference>
<dbReference type="AlphaFoldDB" id="A0A210PJF4"/>
<evidence type="ECO:0000256" key="4">
    <source>
        <dbReference type="PROSITE-ProRule" id="PRU00175"/>
    </source>
</evidence>
<dbReference type="InterPro" id="IPR027370">
    <property type="entry name" value="Znf-RING_euk"/>
</dbReference>
<dbReference type="InterPro" id="IPR013083">
    <property type="entry name" value="Znf_RING/FYVE/PHD"/>
</dbReference>
<dbReference type="PROSITE" id="PS00518">
    <property type="entry name" value="ZF_RING_1"/>
    <property type="match status" value="1"/>
</dbReference>
<evidence type="ECO:0000259" key="5">
    <source>
        <dbReference type="PROSITE" id="PS50089"/>
    </source>
</evidence>
<dbReference type="Gene3D" id="3.30.160.60">
    <property type="entry name" value="Classic Zinc Finger"/>
    <property type="match status" value="1"/>
</dbReference>
<dbReference type="Pfam" id="PF13445">
    <property type="entry name" value="zf-RING_UBOX"/>
    <property type="match status" value="1"/>
</dbReference>
<organism evidence="6 7">
    <name type="scientific">Mizuhopecten yessoensis</name>
    <name type="common">Japanese scallop</name>
    <name type="synonym">Patinopecten yessoensis</name>
    <dbReference type="NCBI Taxonomy" id="6573"/>
    <lineage>
        <taxon>Eukaryota</taxon>
        <taxon>Metazoa</taxon>
        <taxon>Spiralia</taxon>
        <taxon>Lophotrochozoa</taxon>
        <taxon>Mollusca</taxon>
        <taxon>Bivalvia</taxon>
        <taxon>Autobranchia</taxon>
        <taxon>Pteriomorphia</taxon>
        <taxon>Pectinida</taxon>
        <taxon>Pectinoidea</taxon>
        <taxon>Pectinidae</taxon>
        <taxon>Mizuhopecten</taxon>
    </lineage>
</organism>
<dbReference type="SMART" id="SM00184">
    <property type="entry name" value="RING"/>
    <property type="match status" value="1"/>
</dbReference>
<protein>
    <submittedName>
        <fullName evidence="6">E3 ubiquitin-protein ligase TRIM56</fullName>
    </submittedName>
</protein>
<dbReference type="InterPro" id="IPR017907">
    <property type="entry name" value="Znf_RING_CS"/>
</dbReference>
<evidence type="ECO:0000256" key="3">
    <source>
        <dbReference type="ARBA" id="ARBA00022833"/>
    </source>
</evidence>
<reference evidence="6 7" key="1">
    <citation type="journal article" date="2017" name="Nat. Ecol. Evol.">
        <title>Scallop genome provides insights into evolution of bilaterian karyotype and development.</title>
        <authorList>
            <person name="Wang S."/>
            <person name="Zhang J."/>
            <person name="Jiao W."/>
            <person name="Li J."/>
            <person name="Xun X."/>
            <person name="Sun Y."/>
            <person name="Guo X."/>
            <person name="Huan P."/>
            <person name="Dong B."/>
            <person name="Zhang L."/>
            <person name="Hu X."/>
            <person name="Sun X."/>
            <person name="Wang J."/>
            <person name="Zhao C."/>
            <person name="Wang Y."/>
            <person name="Wang D."/>
            <person name="Huang X."/>
            <person name="Wang R."/>
            <person name="Lv J."/>
            <person name="Li Y."/>
            <person name="Zhang Z."/>
            <person name="Liu B."/>
            <person name="Lu W."/>
            <person name="Hui Y."/>
            <person name="Liang J."/>
            <person name="Zhou Z."/>
            <person name="Hou R."/>
            <person name="Li X."/>
            <person name="Liu Y."/>
            <person name="Li H."/>
            <person name="Ning X."/>
            <person name="Lin Y."/>
            <person name="Zhao L."/>
            <person name="Xing Q."/>
            <person name="Dou J."/>
            <person name="Li Y."/>
            <person name="Mao J."/>
            <person name="Guo H."/>
            <person name="Dou H."/>
            <person name="Li T."/>
            <person name="Mu C."/>
            <person name="Jiang W."/>
            <person name="Fu Q."/>
            <person name="Fu X."/>
            <person name="Miao Y."/>
            <person name="Liu J."/>
            <person name="Yu Q."/>
            <person name="Li R."/>
            <person name="Liao H."/>
            <person name="Li X."/>
            <person name="Kong Y."/>
            <person name="Jiang Z."/>
            <person name="Chourrout D."/>
            <person name="Li R."/>
            <person name="Bao Z."/>
        </authorList>
    </citation>
    <scope>NUCLEOTIDE SEQUENCE [LARGE SCALE GENOMIC DNA]</scope>
    <source>
        <strain evidence="6 7">PY_sf001</strain>
    </source>
</reference>
<dbReference type="Proteomes" id="UP000242188">
    <property type="component" value="Unassembled WGS sequence"/>
</dbReference>
<keyword evidence="1" id="KW-0479">Metal-binding</keyword>
<keyword evidence="3" id="KW-0862">Zinc</keyword>
<evidence type="ECO:0000313" key="6">
    <source>
        <dbReference type="EMBL" id="OWF36619.1"/>
    </source>
</evidence>
<dbReference type="Gene3D" id="3.30.40.10">
    <property type="entry name" value="Zinc/RING finger domain, C3HC4 (zinc finger)"/>
    <property type="match status" value="1"/>
</dbReference>
<dbReference type="GO" id="GO:0008270">
    <property type="term" value="F:zinc ion binding"/>
    <property type="evidence" value="ECO:0007669"/>
    <property type="project" value="UniProtKB-KW"/>
</dbReference>
<dbReference type="PANTHER" id="PTHR25462">
    <property type="entry name" value="BONUS, ISOFORM C-RELATED"/>
    <property type="match status" value="1"/>
</dbReference>
<gene>
    <name evidence="6" type="ORF">KP79_PYT26012</name>
</gene>
<keyword evidence="7" id="KW-1185">Reference proteome</keyword>
<dbReference type="OrthoDB" id="111250at2759"/>
<sequence>MPGNLLELLHVSCLTSCTNLTMKMAEGGHIPELDLHLLECPICLERLRQPKTLPCLHCFCQDCLGIYITKELSGKMASATSFPCPVCRGMATPVNQAETKENWAKQFPTNGVIQELIKLKEQSSEPLYCTPCQTKGNPSNPAKFWCKKMESGFCETCKVDYHDIIHFECDVLDITRHDNNRPKQNSVPHCDQHDEDMVWYCEDHKHLGCNICVLKDHRRCEAVTTTKEYFQKLKAGSQLTDMQAALKKGSEVMNSLVKDFDEQLQAMVKNQEIALQSITDLRHRVDKRLDELQKNCTDKLITLFKDEKRKLDDSFRQCERLKNSMRNTLKSSIKATE</sequence>
<proteinExistence type="predicted"/>
<evidence type="ECO:0000313" key="7">
    <source>
        <dbReference type="Proteomes" id="UP000242188"/>
    </source>
</evidence>
<evidence type="ECO:0000256" key="1">
    <source>
        <dbReference type="ARBA" id="ARBA00022723"/>
    </source>
</evidence>
<accession>A0A210PJF4</accession>
<dbReference type="PANTHER" id="PTHR25462:SF296">
    <property type="entry name" value="MEIOTIC P26, ISOFORM F"/>
    <property type="match status" value="1"/>
</dbReference>
<evidence type="ECO:0000256" key="2">
    <source>
        <dbReference type="ARBA" id="ARBA00022771"/>
    </source>
</evidence>
<dbReference type="EMBL" id="NEDP02076544">
    <property type="protein sequence ID" value="OWF36619.1"/>
    <property type="molecule type" value="Genomic_DNA"/>
</dbReference>
<feature type="domain" description="RING-type" evidence="5">
    <location>
        <begin position="40"/>
        <end position="88"/>
    </location>
</feature>
<dbReference type="InterPro" id="IPR047153">
    <property type="entry name" value="TRIM45/56/19-like"/>
</dbReference>
<dbReference type="InterPro" id="IPR001841">
    <property type="entry name" value="Znf_RING"/>
</dbReference>